<dbReference type="Proteomes" id="UP001377567">
    <property type="component" value="Unassembled WGS sequence"/>
</dbReference>
<dbReference type="InterPro" id="IPR047243">
    <property type="entry name" value="RING-H2_BRAP2"/>
</dbReference>
<evidence type="ECO:0000313" key="9">
    <source>
        <dbReference type="EMBL" id="GMM58137.1"/>
    </source>
</evidence>
<dbReference type="EMBL" id="BTGD01000020">
    <property type="protein sequence ID" value="GMM58137.1"/>
    <property type="molecule type" value="Genomic_DNA"/>
</dbReference>
<dbReference type="InterPro" id="IPR011422">
    <property type="entry name" value="BRAP2/ETP1_RRM"/>
</dbReference>
<evidence type="ECO:0000256" key="2">
    <source>
        <dbReference type="ARBA" id="ARBA00022771"/>
    </source>
</evidence>
<dbReference type="InterPro" id="IPR001607">
    <property type="entry name" value="Znf_UBP"/>
</dbReference>
<dbReference type="PANTHER" id="PTHR24007">
    <property type="entry name" value="BRCA1-ASSOCIATED PROTEIN"/>
    <property type="match status" value="1"/>
</dbReference>
<evidence type="ECO:0000259" key="7">
    <source>
        <dbReference type="PROSITE" id="PS50089"/>
    </source>
</evidence>
<feature type="compositionally biased region" description="Basic residues" evidence="6">
    <location>
        <begin position="620"/>
        <end position="636"/>
    </location>
</feature>
<dbReference type="GO" id="GO:0005737">
    <property type="term" value="C:cytoplasm"/>
    <property type="evidence" value="ECO:0007669"/>
    <property type="project" value="TreeGrafter"/>
</dbReference>
<sequence length="707" mass="79099">MQQWEQTGESVDGEAVVSRYLGHGIVRLFRLRDGNVEHAAEGEGDRIAAEGVRINNTEGSVSSPDLSQCKEKGQRGTSSTSLQGNKKEKNPTSLDSPQDNKKGKASISPESLQGSEKMEMRSPDDATPRDSDTTPDSSQHNDKMEIHSPDGPPDMIIPGDDTMMCILAVPTYFTVHDLLHFYIGDDICNSQVAYFRILKSVDGASALGFMVLLKFRDATNARSFHDSFNGRAFNKVDPEKCHVVPIKEVVFRRGALDHSLPPQKDASTLPYLLSDPFTSTTSDDTPQIELPTCPVCLERMDAQTTGLITIPCQHTFHCRCLDKWKNSRCPVCRFSSFRLSRDSLLKQMGNRPKCSTCAAPDNLWVCLVCGNVGCGRYNSKHAIQHFEDSSHCFAMDIKTQRVWDYAGDNYVHRLVQNEIDGKLVEVGLSVEQARTQPQQGQAAAAPGSSNGKHSTAAAAAITEFTRNKEYHLEYVQVLVSQLESQREYYEAKLHESAQKQQTSTEDAKLISDLRQRVADLQLQAQKNDKEAQEAAHKAAESKLIIRGLQDNIQHSAKESAMCFLELQRLQDERQELQAQITDLSFHLDNQMKFKDASGDVRNGTIVVSTPESESPVCTFRKNKKKNKNRNRNRKPNGKTPTLEEVRQRFRQQALDAPPIGDEQMREDIEREAQQRILQQSELKAQLKSEKSQSETQGEVQGDVQGEC</sequence>
<dbReference type="CDD" id="cd16457">
    <property type="entry name" value="RING-H2_BRAP2"/>
    <property type="match status" value="1"/>
</dbReference>
<evidence type="ECO:0000256" key="3">
    <source>
        <dbReference type="ARBA" id="ARBA00022833"/>
    </source>
</evidence>
<dbReference type="PROSITE" id="PS50089">
    <property type="entry name" value="ZF_RING_2"/>
    <property type="match status" value="1"/>
</dbReference>
<feature type="domain" description="RING-type" evidence="7">
    <location>
        <begin position="293"/>
        <end position="333"/>
    </location>
</feature>
<protein>
    <submittedName>
        <fullName evidence="9">Etp1 protein</fullName>
    </submittedName>
</protein>
<evidence type="ECO:0000256" key="5">
    <source>
        <dbReference type="SAM" id="Coils"/>
    </source>
</evidence>
<evidence type="ECO:0000259" key="8">
    <source>
        <dbReference type="PROSITE" id="PS50271"/>
    </source>
</evidence>
<dbReference type="AlphaFoldDB" id="A0AAV5S4G3"/>
<feature type="compositionally biased region" description="Basic and acidic residues" evidence="6">
    <location>
        <begin position="38"/>
        <end position="48"/>
    </location>
</feature>
<dbReference type="Pfam" id="PF07576">
    <property type="entry name" value="BRAP2"/>
    <property type="match status" value="1"/>
</dbReference>
<feature type="compositionally biased region" description="Low complexity" evidence="6">
    <location>
        <begin position="436"/>
        <end position="447"/>
    </location>
</feature>
<feature type="coiled-coil region" evidence="5">
    <location>
        <begin position="479"/>
        <end position="586"/>
    </location>
</feature>
<reference evidence="9 10" key="1">
    <citation type="journal article" date="2023" name="Elife">
        <title>Identification of key yeast species and microbe-microbe interactions impacting larval growth of Drosophila in the wild.</title>
        <authorList>
            <person name="Mure A."/>
            <person name="Sugiura Y."/>
            <person name="Maeda R."/>
            <person name="Honda K."/>
            <person name="Sakurai N."/>
            <person name="Takahashi Y."/>
            <person name="Watada M."/>
            <person name="Katoh T."/>
            <person name="Gotoh A."/>
            <person name="Gotoh Y."/>
            <person name="Taniguchi I."/>
            <person name="Nakamura K."/>
            <person name="Hayashi T."/>
            <person name="Katayama T."/>
            <person name="Uemura T."/>
            <person name="Hattori Y."/>
        </authorList>
    </citation>
    <scope>NUCLEOTIDE SEQUENCE [LARGE SCALE GENOMIC DNA]</scope>
    <source>
        <strain evidence="9 10">KH-74</strain>
    </source>
</reference>
<feature type="region of interest" description="Disordered" evidence="6">
    <location>
        <begin position="434"/>
        <end position="454"/>
    </location>
</feature>
<dbReference type="Pfam" id="PF02148">
    <property type="entry name" value="zf-UBP"/>
    <property type="match status" value="1"/>
</dbReference>
<dbReference type="Gene3D" id="3.30.40.10">
    <property type="entry name" value="Zinc/RING finger domain, C3HC4 (zinc finger)"/>
    <property type="match status" value="2"/>
</dbReference>
<keyword evidence="5" id="KW-0175">Coiled coil</keyword>
<feature type="compositionally biased region" description="Polar residues" evidence="6">
    <location>
        <begin position="54"/>
        <end position="66"/>
    </location>
</feature>
<dbReference type="InterPro" id="IPR001841">
    <property type="entry name" value="Znf_RING"/>
</dbReference>
<dbReference type="GO" id="GO:0008270">
    <property type="term" value="F:zinc ion binding"/>
    <property type="evidence" value="ECO:0007669"/>
    <property type="project" value="UniProtKB-KW"/>
</dbReference>
<dbReference type="PROSITE" id="PS50271">
    <property type="entry name" value="ZF_UBP"/>
    <property type="match status" value="1"/>
</dbReference>
<keyword evidence="10" id="KW-1185">Reference proteome</keyword>
<comment type="caution">
    <text evidence="9">The sequence shown here is derived from an EMBL/GenBank/DDBJ whole genome shotgun (WGS) entry which is preliminary data.</text>
</comment>
<dbReference type="Pfam" id="PF13639">
    <property type="entry name" value="zf-RING_2"/>
    <property type="match status" value="1"/>
</dbReference>
<evidence type="ECO:0000256" key="1">
    <source>
        <dbReference type="ARBA" id="ARBA00022723"/>
    </source>
</evidence>
<dbReference type="GO" id="GO:0007265">
    <property type="term" value="P:Ras protein signal transduction"/>
    <property type="evidence" value="ECO:0007669"/>
    <property type="project" value="TreeGrafter"/>
</dbReference>
<feature type="compositionally biased region" description="Polar residues" evidence="6">
    <location>
        <begin position="75"/>
        <end position="84"/>
    </location>
</feature>
<feature type="region of interest" description="Disordered" evidence="6">
    <location>
        <begin position="38"/>
        <end position="156"/>
    </location>
</feature>
<feature type="domain" description="UBP-type" evidence="8">
    <location>
        <begin position="327"/>
        <end position="430"/>
    </location>
</feature>
<evidence type="ECO:0000313" key="10">
    <source>
        <dbReference type="Proteomes" id="UP001377567"/>
    </source>
</evidence>
<dbReference type="GO" id="GO:0061630">
    <property type="term" value="F:ubiquitin protein ligase activity"/>
    <property type="evidence" value="ECO:0007669"/>
    <property type="project" value="TreeGrafter"/>
</dbReference>
<feature type="compositionally biased region" description="Basic and acidic residues" evidence="6">
    <location>
        <begin position="116"/>
        <end position="132"/>
    </location>
</feature>
<dbReference type="SUPFAM" id="SSF57850">
    <property type="entry name" value="RING/U-box"/>
    <property type="match status" value="2"/>
</dbReference>
<dbReference type="InterPro" id="IPR013083">
    <property type="entry name" value="Znf_RING/FYVE/PHD"/>
</dbReference>
<name>A0AAV5S4G3_MAUHU</name>
<dbReference type="SMART" id="SM00290">
    <property type="entry name" value="ZnF_UBP"/>
    <property type="match status" value="1"/>
</dbReference>
<feature type="compositionally biased region" description="Basic and acidic residues" evidence="6">
    <location>
        <begin position="139"/>
        <end position="148"/>
    </location>
</feature>
<accession>A0AAV5S4G3</accession>
<evidence type="ECO:0000256" key="4">
    <source>
        <dbReference type="PROSITE-ProRule" id="PRU00502"/>
    </source>
</evidence>
<evidence type="ECO:0000256" key="6">
    <source>
        <dbReference type="SAM" id="MobiDB-lite"/>
    </source>
</evidence>
<feature type="region of interest" description="Disordered" evidence="6">
    <location>
        <begin position="606"/>
        <end position="707"/>
    </location>
</feature>
<keyword evidence="1" id="KW-0479">Metal-binding</keyword>
<dbReference type="GO" id="GO:0016567">
    <property type="term" value="P:protein ubiquitination"/>
    <property type="evidence" value="ECO:0007669"/>
    <property type="project" value="TreeGrafter"/>
</dbReference>
<proteinExistence type="predicted"/>
<feature type="compositionally biased region" description="Basic and acidic residues" evidence="6">
    <location>
        <begin position="662"/>
        <end position="673"/>
    </location>
</feature>
<keyword evidence="3" id="KW-0862">Zinc</keyword>
<dbReference type="PANTHER" id="PTHR24007:SF7">
    <property type="entry name" value="BRCA1-ASSOCIATED PROTEIN"/>
    <property type="match status" value="1"/>
</dbReference>
<dbReference type="SMART" id="SM00184">
    <property type="entry name" value="RING"/>
    <property type="match status" value="1"/>
</dbReference>
<gene>
    <name evidence="9" type="ORF">DAKH74_047530</name>
</gene>
<keyword evidence="2 4" id="KW-0863">Zinc-finger</keyword>
<organism evidence="9 10">
    <name type="scientific">Maudiozyma humilis</name>
    <name type="common">Sour dough yeast</name>
    <name type="synonym">Kazachstania humilis</name>
    <dbReference type="NCBI Taxonomy" id="51915"/>
    <lineage>
        <taxon>Eukaryota</taxon>
        <taxon>Fungi</taxon>
        <taxon>Dikarya</taxon>
        <taxon>Ascomycota</taxon>
        <taxon>Saccharomycotina</taxon>
        <taxon>Saccharomycetes</taxon>
        <taxon>Saccharomycetales</taxon>
        <taxon>Saccharomycetaceae</taxon>
        <taxon>Maudiozyma</taxon>
    </lineage>
</organism>